<dbReference type="Proteomes" id="UP000555448">
    <property type="component" value="Unassembled WGS sequence"/>
</dbReference>
<organism evidence="1 2">
    <name type="scientific">Novosphingobium chloroacetimidivorans</name>
    <dbReference type="NCBI Taxonomy" id="1428314"/>
    <lineage>
        <taxon>Bacteria</taxon>
        <taxon>Pseudomonadati</taxon>
        <taxon>Pseudomonadota</taxon>
        <taxon>Alphaproteobacteria</taxon>
        <taxon>Sphingomonadales</taxon>
        <taxon>Sphingomonadaceae</taxon>
        <taxon>Novosphingobium</taxon>
    </lineage>
</organism>
<dbReference type="PIRSF" id="PIRSF039032">
    <property type="entry name" value="HigB-2"/>
    <property type="match status" value="1"/>
</dbReference>
<reference evidence="1 2" key="1">
    <citation type="submission" date="2020-08" db="EMBL/GenBank/DDBJ databases">
        <title>Functional genomics of gut bacteria from endangered species of beetles.</title>
        <authorList>
            <person name="Carlos-Shanley C."/>
        </authorList>
    </citation>
    <scope>NUCLEOTIDE SEQUENCE [LARGE SCALE GENOMIC DNA]</scope>
    <source>
        <strain evidence="1 2">S00245</strain>
    </source>
</reference>
<dbReference type="AlphaFoldDB" id="A0A7W7KBB4"/>
<comment type="caution">
    <text evidence="1">The sequence shown here is derived from an EMBL/GenBank/DDBJ whole genome shotgun (WGS) entry which is preliminary data.</text>
</comment>
<sequence>MQTVIETNAFLASASKAGISDDERAQLVDYIAADPTVGAIMQGCGGARKVRVAATGGGKSGGFRVITFYGGGDIPVFLLTVYPKTMKESLTDKEKNILATITKEIKATYGRR</sequence>
<proteinExistence type="predicted"/>
<evidence type="ECO:0008006" key="3">
    <source>
        <dbReference type="Google" id="ProtNLM"/>
    </source>
</evidence>
<accession>A0A7W7KBB4</accession>
<dbReference type="EMBL" id="JACHLR010000011">
    <property type="protein sequence ID" value="MBB4859440.1"/>
    <property type="molecule type" value="Genomic_DNA"/>
</dbReference>
<protein>
    <recommendedName>
        <fullName evidence="3">Addiction module toxin RelE</fullName>
    </recommendedName>
</protein>
<evidence type="ECO:0000313" key="2">
    <source>
        <dbReference type="Proteomes" id="UP000555448"/>
    </source>
</evidence>
<dbReference type="RefSeq" id="WP_184246331.1">
    <property type="nucleotide sequence ID" value="NZ_JACHLR010000011.1"/>
</dbReference>
<dbReference type="Pfam" id="PF06296">
    <property type="entry name" value="RelE"/>
    <property type="match status" value="1"/>
</dbReference>
<keyword evidence="2" id="KW-1185">Reference proteome</keyword>
<gene>
    <name evidence="1" type="ORF">HNO88_002769</name>
</gene>
<name>A0A7W7KBB4_9SPHN</name>
<evidence type="ECO:0000313" key="1">
    <source>
        <dbReference type="EMBL" id="MBB4859440.1"/>
    </source>
</evidence>
<dbReference type="InterPro" id="IPR009387">
    <property type="entry name" value="HigB-2"/>
</dbReference>